<protein>
    <recommendedName>
        <fullName evidence="1">Thioredoxin domain-containing protein</fullName>
    </recommendedName>
</protein>
<organism evidence="2 3">
    <name type="scientific">Zingiber officinale</name>
    <name type="common">Ginger</name>
    <name type="synonym">Amomum zingiber</name>
    <dbReference type="NCBI Taxonomy" id="94328"/>
    <lineage>
        <taxon>Eukaryota</taxon>
        <taxon>Viridiplantae</taxon>
        <taxon>Streptophyta</taxon>
        <taxon>Embryophyta</taxon>
        <taxon>Tracheophyta</taxon>
        <taxon>Spermatophyta</taxon>
        <taxon>Magnoliopsida</taxon>
        <taxon>Liliopsida</taxon>
        <taxon>Zingiberales</taxon>
        <taxon>Zingiberaceae</taxon>
        <taxon>Zingiber</taxon>
    </lineage>
</organism>
<sequence>MGNCVRKKSYVKLVTGKKTPFVHYVARVFMLAIAIHGESFTSEAASDMDDEIDMGGGNVYVITSKGNWEQKISEAEKQGKIVVANFSASWCGPCRVIAPLYAELSEKYPSLMFLTIDVDKLMVISSFI</sequence>
<dbReference type="InterPro" id="IPR036249">
    <property type="entry name" value="Thioredoxin-like_sf"/>
</dbReference>
<accession>A0A8J5HTU9</accession>
<dbReference type="InterPro" id="IPR017937">
    <property type="entry name" value="Thioredoxin_CS"/>
</dbReference>
<dbReference type="PANTHER" id="PTHR10438:SF434">
    <property type="entry name" value="THIOREDOXIN H9"/>
    <property type="match status" value="1"/>
</dbReference>
<evidence type="ECO:0000259" key="1">
    <source>
        <dbReference type="Pfam" id="PF00085"/>
    </source>
</evidence>
<dbReference type="InterPro" id="IPR013766">
    <property type="entry name" value="Thioredoxin_domain"/>
</dbReference>
<name>A0A8J5HTU9_ZINOF</name>
<evidence type="ECO:0000313" key="3">
    <source>
        <dbReference type="Proteomes" id="UP000734854"/>
    </source>
</evidence>
<dbReference type="PROSITE" id="PS00194">
    <property type="entry name" value="THIOREDOXIN_1"/>
    <property type="match status" value="1"/>
</dbReference>
<feature type="domain" description="Thioredoxin" evidence="1">
    <location>
        <begin position="61"/>
        <end position="121"/>
    </location>
</feature>
<dbReference type="Gene3D" id="3.40.30.10">
    <property type="entry name" value="Glutaredoxin"/>
    <property type="match status" value="1"/>
</dbReference>
<proteinExistence type="predicted"/>
<dbReference type="InterPro" id="IPR050620">
    <property type="entry name" value="Thioredoxin_H-type-like"/>
</dbReference>
<reference evidence="2 3" key="1">
    <citation type="submission" date="2020-08" db="EMBL/GenBank/DDBJ databases">
        <title>Plant Genome Project.</title>
        <authorList>
            <person name="Zhang R.-G."/>
        </authorList>
    </citation>
    <scope>NUCLEOTIDE SEQUENCE [LARGE SCALE GENOMIC DNA]</scope>
    <source>
        <tissue evidence="2">Rhizome</tissue>
    </source>
</reference>
<gene>
    <name evidence="2" type="ORF">ZIOFF_000623</name>
</gene>
<dbReference type="PANTHER" id="PTHR10438">
    <property type="entry name" value="THIOREDOXIN"/>
    <property type="match status" value="1"/>
</dbReference>
<dbReference type="Proteomes" id="UP000734854">
    <property type="component" value="Unassembled WGS sequence"/>
</dbReference>
<dbReference type="CDD" id="cd02947">
    <property type="entry name" value="TRX_family"/>
    <property type="match status" value="1"/>
</dbReference>
<dbReference type="SUPFAM" id="SSF52833">
    <property type="entry name" value="Thioredoxin-like"/>
    <property type="match status" value="1"/>
</dbReference>
<evidence type="ECO:0000313" key="2">
    <source>
        <dbReference type="EMBL" id="KAG6535601.1"/>
    </source>
</evidence>
<dbReference type="Pfam" id="PF00085">
    <property type="entry name" value="Thioredoxin"/>
    <property type="match status" value="1"/>
</dbReference>
<dbReference type="AlphaFoldDB" id="A0A8J5HTU9"/>
<comment type="caution">
    <text evidence="2">The sequence shown here is derived from an EMBL/GenBank/DDBJ whole genome shotgun (WGS) entry which is preliminary data.</text>
</comment>
<keyword evidence="3" id="KW-1185">Reference proteome</keyword>
<dbReference type="EMBL" id="JACMSC010000001">
    <property type="protein sequence ID" value="KAG6535601.1"/>
    <property type="molecule type" value="Genomic_DNA"/>
</dbReference>